<name>A0A6C6Y124_9MICO</name>
<dbReference type="Proteomes" id="UP000709437">
    <property type="component" value="Unassembled WGS sequence"/>
</dbReference>
<dbReference type="EMBL" id="JAHEWX010000022">
    <property type="protein sequence ID" value="MBT1543008.1"/>
    <property type="molecule type" value="Genomic_DNA"/>
</dbReference>
<dbReference type="AlphaFoldDB" id="A0A6C6Y124"/>
<sequence>MTPRIPKLPLTTTVNRHELHIDYVPSTTAHRSWTVTEHFSSVTVGHPSLRYENGVFSTDTSTGVVSDPDWHVVLEHAFARA</sequence>
<protein>
    <submittedName>
        <fullName evidence="1">Uncharacterized protein</fullName>
    </submittedName>
</protein>
<organism evidence="1 2">
    <name type="scientific">Curtobacterium flaccumfaciens pv. flaccumfaciens</name>
    <dbReference type="NCBI Taxonomy" id="138532"/>
    <lineage>
        <taxon>Bacteria</taxon>
        <taxon>Bacillati</taxon>
        <taxon>Actinomycetota</taxon>
        <taxon>Actinomycetes</taxon>
        <taxon>Micrococcales</taxon>
        <taxon>Microbacteriaceae</taxon>
        <taxon>Curtobacterium</taxon>
    </lineage>
</organism>
<evidence type="ECO:0000313" key="1">
    <source>
        <dbReference type="EMBL" id="MBT1543008.1"/>
    </source>
</evidence>
<proteinExistence type="predicted"/>
<gene>
    <name evidence="1" type="ORF">KK103_14665</name>
</gene>
<dbReference type="RefSeq" id="WP_128781655.1">
    <property type="nucleotide sequence ID" value="NZ_CP041260.1"/>
</dbReference>
<accession>A0A6C6Y124</accession>
<reference evidence="1" key="1">
    <citation type="submission" date="2021-05" db="EMBL/GenBank/DDBJ databases">
        <title>Whole genome sequence of Curtobacterium flaccumfaciens pv. flaccumfaciens strain CFBP 3417.</title>
        <authorList>
            <person name="Osdaghi E."/>
            <person name="Taghouti G."/>
            <person name="Portier P."/>
            <person name="Fazliarab A."/>
            <person name="Taghavi S.M."/>
            <person name="Briand M."/>
            <person name="Le-Saux M."/>
            <person name="Jacques M.-A."/>
        </authorList>
    </citation>
    <scope>NUCLEOTIDE SEQUENCE</scope>
    <source>
        <strain evidence="1">CFBP 3417</strain>
    </source>
</reference>
<comment type="caution">
    <text evidence="1">The sequence shown here is derived from an EMBL/GenBank/DDBJ whole genome shotgun (WGS) entry which is preliminary data.</text>
</comment>
<evidence type="ECO:0000313" key="2">
    <source>
        <dbReference type="Proteomes" id="UP000709437"/>
    </source>
</evidence>